<accession>A0A1Y5S7B1</accession>
<dbReference type="RefSeq" id="WP_139839553.1">
    <property type="nucleotide sequence ID" value="NZ_FWFR01000001.1"/>
</dbReference>
<proteinExistence type="predicted"/>
<protein>
    <submittedName>
        <fullName evidence="1">Uncharacterized protein</fullName>
    </submittedName>
</protein>
<dbReference type="EMBL" id="FWFR01000001">
    <property type="protein sequence ID" value="SLN33826.1"/>
    <property type="molecule type" value="Genomic_DNA"/>
</dbReference>
<name>A0A1Y5S7B1_9PROT</name>
<organism evidence="1 2">
    <name type="scientific">Oceanibacterium hippocampi</name>
    <dbReference type="NCBI Taxonomy" id="745714"/>
    <lineage>
        <taxon>Bacteria</taxon>
        <taxon>Pseudomonadati</taxon>
        <taxon>Pseudomonadota</taxon>
        <taxon>Alphaproteobacteria</taxon>
        <taxon>Sneathiellales</taxon>
        <taxon>Sneathiellaceae</taxon>
        <taxon>Oceanibacterium</taxon>
    </lineage>
</organism>
<gene>
    <name evidence="1" type="ORF">OCH7691_01300</name>
</gene>
<reference evidence="1 2" key="1">
    <citation type="submission" date="2017-03" db="EMBL/GenBank/DDBJ databases">
        <authorList>
            <person name="Afonso C.L."/>
            <person name="Miller P.J."/>
            <person name="Scott M.A."/>
            <person name="Spackman E."/>
            <person name="Goraichik I."/>
            <person name="Dimitrov K.M."/>
            <person name="Suarez D.L."/>
            <person name="Swayne D.E."/>
        </authorList>
    </citation>
    <scope>NUCLEOTIDE SEQUENCE [LARGE SCALE GENOMIC DNA]</scope>
    <source>
        <strain evidence="1 2">CECT 7691</strain>
    </source>
</reference>
<dbReference type="AlphaFoldDB" id="A0A1Y5S7B1"/>
<keyword evidence="2" id="KW-1185">Reference proteome</keyword>
<dbReference type="Proteomes" id="UP000193200">
    <property type="component" value="Unassembled WGS sequence"/>
</dbReference>
<evidence type="ECO:0000313" key="1">
    <source>
        <dbReference type="EMBL" id="SLN33826.1"/>
    </source>
</evidence>
<dbReference type="InParanoid" id="A0A1Y5S7B1"/>
<sequence>MAIRLPADDALAERIVAALRALPATVRSSLFHAMAQIDRYPVLPRERVAVLNDRYDVHVVRLARGGCHAVLVCEPDGRDIVLAGITGSRPSARRAATLAAVALDVPVLDIHLDAG</sequence>
<evidence type="ECO:0000313" key="2">
    <source>
        <dbReference type="Proteomes" id="UP000193200"/>
    </source>
</evidence>